<evidence type="ECO:0000256" key="1">
    <source>
        <dbReference type="ARBA" id="ARBA00004123"/>
    </source>
</evidence>
<dbReference type="GO" id="GO:0046540">
    <property type="term" value="C:U4/U6 x U5 tri-snRNP complex"/>
    <property type="evidence" value="ECO:0007669"/>
    <property type="project" value="UniProtKB-UniRule"/>
</dbReference>
<dbReference type="GO" id="GO:0005829">
    <property type="term" value="C:cytosol"/>
    <property type="evidence" value="ECO:0007669"/>
    <property type="project" value="UniProtKB-SubCell"/>
</dbReference>
<dbReference type="GO" id="GO:0003723">
    <property type="term" value="F:RNA binding"/>
    <property type="evidence" value="ECO:0007669"/>
    <property type="project" value="UniProtKB-KW"/>
</dbReference>
<sequence length="92" mass="10870">MSSFKGSKVQKVMVQPINLIFRYLQNRSRVQVWLYENTHLRIEGHIVGFDEYMNLVLDEAEEYNIKKQSRRTLGRIMLKGDNITLIQNVQAN</sequence>
<dbReference type="GO" id="GO:0005682">
    <property type="term" value="C:U5 snRNP"/>
    <property type="evidence" value="ECO:0007669"/>
    <property type="project" value="UniProtKB-UniRule"/>
</dbReference>
<evidence type="ECO:0000256" key="10">
    <source>
        <dbReference type="ARBA" id="ARBA00023274"/>
    </source>
</evidence>
<dbReference type="PROSITE" id="PS52002">
    <property type="entry name" value="SM"/>
    <property type="match status" value="1"/>
</dbReference>
<evidence type="ECO:0000256" key="8">
    <source>
        <dbReference type="ARBA" id="ARBA00023187"/>
    </source>
</evidence>
<evidence type="ECO:0000313" key="14">
    <source>
        <dbReference type="EMBL" id="JAV20377.1"/>
    </source>
</evidence>
<accession>A0A1Q3EYJ0</accession>
<keyword evidence="10 12" id="KW-0687">Ribonucleoprotein</keyword>
<dbReference type="Gene3D" id="2.30.30.100">
    <property type="match status" value="1"/>
</dbReference>
<keyword evidence="4" id="KW-0963">Cytoplasm</keyword>
<comment type="function">
    <text evidence="11 12">Plays a role in pre-mRNA splicing as a core component of the spliceosomal U1, U2, U4 and U5 small nuclear ribonucleoproteins (snRNPs), the building blocks of the spliceosome.</text>
</comment>
<dbReference type="GO" id="GO:0000387">
    <property type="term" value="P:spliceosomal snRNP assembly"/>
    <property type="evidence" value="ECO:0007669"/>
    <property type="project" value="UniProtKB-UniRule"/>
</dbReference>
<proteinExistence type="inferred from homology"/>
<name>A0A1Q3EYJ0_CULTA</name>
<keyword evidence="9 12" id="KW-0539">Nucleus</keyword>
<dbReference type="PANTHER" id="PTHR11193">
    <property type="entry name" value="SMALL NUCLEAR RIBONUCLEOPROTEIN E"/>
    <property type="match status" value="1"/>
</dbReference>
<dbReference type="CDD" id="cd01718">
    <property type="entry name" value="Sm_E"/>
    <property type="match status" value="1"/>
</dbReference>
<dbReference type="GO" id="GO:0005685">
    <property type="term" value="C:U1 snRNP"/>
    <property type="evidence" value="ECO:0007669"/>
    <property type="project" value="UniProtKB-UniRule"/>
</dbReference>
<dbReference type="InterPro" id="IPR010920">
    <property type="entry name" value="LSM_dom_sf"/>
</dbReference>
<keyword evidence="5 12" id="KW-0507">mRNA processing</keyword>
<dbReference type="SMART" id="SM00651">
    <property type="entry name" value="Sm"/>
    <property type="match status" value="1"/>
</dbReference>
<evidence type="ECO:0000256" key="12">
    <source>
        <dbReference type="RuleBase" id="RU365053"/>
    </source>
</evidence>
<dbReference type="SUPFAM" id="SSF50182">
    <property type="entry name" value="Sm-like ribonucleoproteins"/>
    <property type="match status" value="1"/>
</dbReference>
<dbReference type="InterPro" id="IPR027078">
    <property type="entry name" value="snRNP-E"/>
</dbReference>
<feature type="domain" description="Sm" evidence="13">
    <location>
        <begin position="17"/>
        <end position="92"/>
    </location>
</feature>
<evidence type="ECO:0000256" key="5">
    <source>
        <dbReference type="ARBA" id="ARBA00022664"/>
    </source>
</evidence>
<reference evidence="14" key="1">
    <citation type="submission" date="2017-01" db="EMBL/GenBank/DDBJ databases">
        <title>A deep insight into the sialotranscriptome of adult male and female Cluex tarsalis mosquitoes.</title>
        <authorList>
            <person name="Ribeiro J.M."/>
            <person name="Moreira F."/>
            <person name="Bernard K.A."/>
            <person name="Calvo E."/>
        </authorList>
    </citation>
    <scope>NUCLEOTIDE SEQUENCE</scope>
    <source>
        <strain evidence="14">Kern County</strain>
        <tissue evidence="14">Salivary glands</tissue>
    </source>
</reference>
<keyword evidence="8 12" id="KW-0508">mRNA splicing</keyword>
<comment type="subcellular location">
    <subcellularLocation>
        <location evidence="2">Cytoplasm</location>
        <location evidence="2">Cytosol</location>
    </subcellularLocation>
    <subcellularLocation>
        <location evidence="1 12">Nucleus</location>
    </subcellularLocation>
</comment>
<evidence type="ECO:0000256" key="2">
    <source>
        <dbReference type="ARBA" id="ARBA00004514"/>
    </source>
</evidence>
<evidence type="ECO:0000256" key="7">
    <source>
        <dbReference type="ARBA" id="ARBA00022884"/>
    </source>
</evidence>
<protein>
    <recommendedName>
        <fullName evidence="12">Small nuclear ribonucleoprotein E</fullName>
        <shortName evidence="12">snRNP-E</shortName>
    </recommendedName>
    <alternativeName>
        <fullName evidence="12">Sm protein E</fullName>
    </alternativeName>
</protein>
<dbReference type="InterPro" id="IPR047575">
    <property type="entry name" value="Sm"/>
</dbReference>
<dbReference type="FunFam" id="2.30.30.100:FF:000013">
    <property type="entry name" value="Small nuclear ribonucleoprotein E"/>
    <property type="match status" value="1"/>
</dbReference>
<evidence type="ECO:0000256" key="11">
    <source>
        <dbReference type="ARBA" id="ARBA00058057"/>
    </source>
</evidence>
<organism evidence="14">
    <name type="scientific">Culex tarsalis</name>
    <name type="common">Encephalitis mosquito</name>
    <dbReference type="NCBI Taxonomy" id="7177"/>
    <lineage>
        <taxon>Eukaryota</taxon>
        <taxon>Metazoa</taxon>
        <taxon>Ecdysozoa</taxon>
        <taxon>Arthropoda</taxon>
        <taxon>Hexapoda</taxon>
        <taxon>Insecta</taxon>
        <taxon>Pterygota</taxon>
        <taxon>Neoptera</taxon>
        <taxon>Endopterygota</taxon>
        <taxon>Diptera</taxon>
        <taxon>Nematocera</taxon>
        <taxon>Culicoidea</taxon>
        <taxon>Culicidae</taxon>
        <taxon>Culicinae</taxon>
        <taxon>Culicini</taxon>
        <taxon>Culex</taxon>
        <taxon>Culex</taxon>
    </lineage>
</organism>
<dbReference type="GO" id="GO:0005686">
    <property type="term" value="C:U2 snRNP"/>
    <property type="evidence" value="ECO:0007669"/>
    <property type="project" value="UniProtKB-UniRule"/>
</dbReference>
<dbReference type="InterPro" id="IPR001163">
    <property type="entry name" value="Sm_dom_euk/arc"/>
</dbReference>
<evidence type="ECO:0000259" key="13">
    <source>
        <dbReference type="PROSITE" id="PS52002"/>
    </source>
</evidence>
<evidence type="ECO:0000256" key="9">
    <source>
        <dbReference type="ARBA" id="ARBA00023242"/>
    </source>
</evidence>
<dbReference type="GO" id="GO:0005681">
    <property type="term" value="C:spliceosomal complex"/>
    <property type="evidence" value="ECO:0007669"/>
    <property type="project" value="UniProtKB-KW"/>
</dbReference>
<comment type="similarity">
    <text evidence="3 12">Belongs to the snRNP Sm proteins family.</text>
</comment>
<dbReference type="Pfam" id="PF01423">
    <property type="entry name" value="LSM"/>
    <property type="match status" value="1"/>
</dbReference>
<keyword evidence="7 12" id="KW-0694">RNA-binding</keyword>
<keyword evidence="6 12" id="KW-0747">Spliceosome</keyword>
<dbReference type="EMBL" id="GFDL01014668">
    <property type="protein sequence ID" value="JAV20377.1"/>
    <property type="molecule type" value="Transcribed_RNA"/>
</dbReference>
<evidence type="ECO:0000256" key="3">
    <source>
        <dbReference type="ARBA" id="ARBA00006850"/>
    </source>
</evidence>
<dbReference type="GO" id="GO:0005687">
    <property type="term" value="C:U4 snRNP"/>
    <property type="evidence" value="ECO:0007669"/>
    <property type="project" value="UniProtKB-UniRule"/>
</dbReference>
<dbReference type="AlphaFoldDB" id="A0A1Q3EYJ0"/>
<evidence type="ECO:0000256" key="4">
    <source>
        <dbReference type="ARBA" id="ARBA00022490"/>
    </source>
</evidence>
<evidence type="ECO:0000256" key="6">
    <source>
        <dbReference type="ARBA" id="ARBA00022728"/>
    </source>
</evidence>